<protein>
    <submittedName>
        <fullName evidence="1">Uncharacterized protein</fullName>
    </submittedName>
</protein>
<organism evidence="1 2">
    <name type="scientific">Sarcophilus harrisii</name>
    <name type="common">Tasmanian devil</name>
    <name type="synonym">Sarcophilus laniarius</name>
    <dbReference type="NCBI Taxonomy" id="9305"/>
    <lineage>
        <taxon>Eukaryota</taxon>
        <taxon>Metazoa</taxon>
        <taxon>Chordata</taxon>
        <taxon>Craniata</taxon>
        <taxon>Vertebrata</taxon>
        <taxon>Euteleostomi</taxon>
        <taxon>Mammalia</taxon>
        <taxon>Metatheria</taxon>
        <taxon>Dasyuromorphia</taxon>
        <taxon>Dasyuridae</taxon>
        <taxon>Sarcophilus</taxon>
    </lineage>
</organism>
<dbReference type="Ensembl" id="ENSSHAT00000032812.1">
    <property type="protein sequence ID" value="ENSSHAP00000036849.1"/>
    <property type="gene ID" value="ENSSHAG00000022717.1"/>
</dbReference>
<reference evidence="1" key="3">
    <citation type="submission" date="2025-09" db="UniProtKB">
        <authorList>
            <consortium name="Ensembl"/>
        </authorList>
    </citation>
    <scope>IDENTIFICATION</scope>
</reference>
<keyword evidence="2" id="KW-1185">Reference proteome</keyword>
<name>A0A7N4PDL7_SARHA</name>
<dbReference type="AlphaFoldDB" id="A0A7N4PDL7"/>
<dbReference type="GeneTree" id="ENSGT01000000220530"/>
<dbReference type="Proteomes" id="UP000007648">
    <property type="component" value="Unassembled WGS sequence"/>
</dbReference>
<evidence type="ECO:0000313" key="2">
    <source>
        <dbReference type="Proteomes" id="UP000007648"/>
    </source>
</evidence>
<dbReference type="InParanoid" id="A0A7N4PDL7"/>
<proteinExistence type="predicted"/>
<evidence type="ECO:0000313" key="1">
    <source>
        <dbReference type="Ensembl" id="ENSSHAP00000036849.1"/>
    </source>
</evidence>
<reference evidence="1" key="2">
    <citation type="submission" date="2025-08" db="UniProtKB">
        <authorList>
            <consortium name="Ensembl"/>
        </authorList>
    </citation>
    <scope>IDENTIFICATION</scope>
</reference>
<reference evidence="1 2" key="1">
    <citation type="journal article" date="2011" name="Proc. Natl. Acad. Sci. U.S.A.">
        <title>Genetic diversity and population structure of the endangered marsupial Sarcophilus harrisii (Tasmanian devil).</title>
        <authorList>
            <person name="Miller W."/>
            <person name="Hayes V.M."/>
            <person name="Ratan A."/>
            <person name="Petersen D.C."/>
            <person name="Wittekindt N.E."/>
            <person name="Miller J."/>
            <person name="Walenz B."/>
            <person name="Knight J."/>
            <person name="Qi J."/>
            <person name="Zhao F."/>
            <person name="Wang Q."/>
            <person name="Bedoya-Reina O.C."/>
            <person name="Katiyar N."/>
            <person name="Tomsho L.P."/>
            <person name="Kasson L.M."/>
            <person name="Hardie R.A."/>
            <person name="Woodbridge P."/>
            <person name="Tindall E.A."/>
            <person name="Bertelsen M.F."/>
            <person name="Dixon D."/>
            <person name="Pyecroft S."/>
            <person name="Helgen K.M."/>
            <person name="Lesk A.M."/>
            <person name="Pringle T.H."/>
            <person name="Patterson N."/>
            <person name="Zhang Y."/>
            <person name="Kreiss A."/>
            <person name="Woods G.M."/>
            <person name="Jones M.E."/>
            <person name="Schuster S.C."/>
        </authorList>
    </citation>
    <scope>NUCLEOTIDE SEQUENCE [LARGE SCALE GENOMIC DNA]</scope>
</reference>
<accession>A0A7N4PDL7</accession>
<sequence length="93" mass="10898">MASTRQRFGVYSSFLRGLLSVQAHAVTWEGKLIPGCIRCIYSATGKWTRDYTLQTRKEVEKWWHQRVKEEFFKISEVDLFYLSFGNSQEALSV</sequence>